<comment type="caution">
    <text evidence="8">The sequence shown here is derived from an EMBL/GenBank/DDBJ whole genome shotgun (WGS) entry which is preliminary data.</text>
</comment>
<keyword evidence="5 7" id="KW-1133">Transmembrane helix</keyword>
<evidence type="ECO:0000256" key="3">
    <source>
        <dbReference type="ARBA" id="ARBA00022475"/>
    </source>
</evidence>
<feature type="transmembrane region" description="Helical" evidence="7">
    <location>
        <begin position="46"/>
        <end position="69"/>
    </location>
</feature>
<comment type="similarity">
    <text evidence="2">Belongs to the chromate ion transporter (CHR) (TC 2.A.51) family.</text>
</comment>
<dbReference type="EMBL" id="DTDJ01000051">
    <property type="protein sequence ID" value="HGL18410.1"/>
    <property type="molecule type" value="Genomic_DNA"/>
</dbReference>
<dbReference type="InterPro" id="IPR052518">
    <property type="entry name" value="CHR_Transporter"/>
</dbReference>
<evidence type="ECO:0000256" key="2">
    <source>
        <dbReference type="ARBA" id="ARBA00005262"/>
    </source>
</evidence>
<accession>A0A7C2P2V3</accession>
<dbReference type="InterPro" id="IPR003370">
    <property type="entry name" value="Chromate_transpt"/>
</dbReference>
<feature type="transmembrane region" description="Helical" evidence="7">
    <location>
        <begin position="111"/>
        <end position="131"/>
    </location>
</feature>
<dbReference type="Pfam" id="PF02417">
    <property type="entry name" value="Chromate_transp"/>
    <property type="match status" value="1"/>
</dbReference>
<feature type="transmembrane region" description="Helical" evidence="7">
    <location>
        <begin position="6"/>
        <end position="26"/>
    </location>
</feature>
<dbReference type="GO" id="GO:0005886">
    <property type="term" value="C:plasma membrane"/>
    <property type="evidence" value="ECO:0007669"/>
    <property type="project" value="UniProtKB-SubCell"/>
</dbReference>
<evidence type="ECO:0000256" key="5">
    <source>
        <dbReference type="ARBA" id="ARBA00022989"/>
    </source>
</evidence>
<feature type="transmembrane region" description="Helical" evidence="7">
    <location>
        <begin position="159"/>
        <end position="176"/>
    </location>
</feature>
<feature type="transmembrane region" description="Helical" evidence="7">
    <location>
        <begin position="75"/>
        <end position="99"/>
    </location>
</feature>
<evidence type="ECO:0000256" key="7">
    <source>
        <dbReference type="SAM" id="Phobius"/>
    </source>
</evidence>
<comment type="subcellular location">
    <subcellularLocation>
        <location evidence="1">Cell membrane</location>
        <topology evidence="1">Multi-pass membrane protein</topology>
    </subcellularLocation>
</comment>
<gene>
    <name evidence="8" type="ORF">ENQ77_02085</name>
    <name evidence="9" type="ORF">ENU66_08795</name>
</gene>
<sequence>MKETILLTYDFFLIGLFTIGGGYAMIPQMRQTFCKSRKYLTEEEFWEILAISQITPGPIAINMATFIGYRVNGFLGSLFATIGVILPSFIVILLISIFFINFFQISPVKKFLIGILAGVVGEITYIILEILKKSGGNIFYLSIMFLSLVELLVLRVNPILVILIGGFLGIILGKWFEDKNGSS</sequence>
<dbReference type="EMBL" id="DSOL01000055">
    <property type="protein sequence ID" value="HEN27456.1"/>
    <property type="molecule type" value="Genomic_DNA"/>
</dbReference>
<evidence type="ECO:0000256" key="4">
    <source>
        <dbReference type="ARBA" id="ARBA00022692"/>
    </source>
</evidence>
<proteinExistence type="inferred from homology"/>
<dbReference type="AlphaFoldDB" id="A0A7C2P2V3"/>
<evidence type="ECO:0000313" key="9">
    <source>
        <dbReference type="EMBL" id="HGL18410.1"/>
    </source>
</evidence>
<dbReference type="PANTHER" id="PTHR43663:SF1">
    <property type="entry name" value="CHROMATE TRANSPORTER"/>
    <property type="match status" value="1"/>
</dbReference>
<name>A0A7C2P2V3_UNCW3</name>
<keyword evidence="4 7" id="KW-0812">Transmembrane</keyword>
<reference evidence="8" key="1">
    <citation type="journal article" date="2020" name="mSystems">
        <title>Genome- and Community-Level Interaction Insights into Carbon Utilization and Element Cycling Functions of Hydrothermarchaeota in Hydrothermal Sediment.</title>
        <authorList>
            <person name="Zhou Z."/>
            <person name="Liu Y."/>
            <person name="Xu W."/>
            <person name="Pan J."/>
            <person name="Luo Z.H."/>
            <person name="Li M."/>
        </authorList>
    </citation>
    <scope>NUCLEOTIDE SEQUENCE [LARGE SCALE GENOMIC DNA]</scope>
    <source>
        <strain evidence="8">SpSt-34</strain>
        <strain evidence="9">SpSt-69</strain>
    </source>
</reference>
<dbReference type="GO" id="GO:0015109">
    <property type="term" value="F:chromate transmembrane transporter activity"/>
    <property type="evidence" value="ECO:0007669"/>
    <property type="project" value="InterPro"/>
</dbReference>
<evidence type="ECO:0000256" key="6">
    <source>
        <dbReference type="ARBA" id="ARBA00023136"/>
    </source>
</evidence>
<dbReference type="PANTHER" id="PTHR43663">
    <property type="entry name" value="CHROMATE TRANSPORT PROTEIN-RELATED"/>
    <property type="match status" value="1"/>
</dbReference>
<organism evidence="8">
    <name type="scientific">candidate division WOR-3 bacterium</name>
    <dbReference type="NCBI Taxonomy" id="2052148"/>
    <lineage>
        <taxon>Bacteria</taxon>
        <taxon>Bacteria division WOR-3</taxon>
    </lineage>
</organism>
<keyword evidence="6 7" id="KW-0472">Membrane</keyword>
<protein>
    <submittedName>
        <fullName evidence="8">Chromate transporter</fullName>
    </submittedName>
</protein>
<evidence type="ECO:0000256" key="1">
    <source>
        <dbReference type="ARBA" id="ARBA00004651"/>
    </source>
</evidence>
<evidence type="ECO:0000313" key="8">
    <source>
        <dbReference type="EMBL" id="HEN27456.1"/>
    </source>
</evidence>
<keyword evidence="3" id="KW-1003">Cell membrane</keyword>